<accession>Q7U886</accession>
<evidence type="ECO:0000313" key="2">
    <source>
        <dbReference type="Proteomes" id="UP000001422"/>
    </source>
</evidence>
<evidence type="ECO:0000313" key="1">
    <source>
        <dbReference type="EMBL" id="CAE07251.1"/>
    </source>
</evidence>
<protein>
    <submittedName>
        <fullName evidence="1">Conserved hypothetical</fullName>
    </submittedName>
</protein>
<gene>
    <name evidence="1" type="ordered locus">SYNW0736</name>
</gene>
<dbReference type="STRING" id="84588.SYNW0736"/>
<keyword evidence="2" id="KW-1185">Reference proteome</keyword>
<dbReference type="EMBL" id="BX569691">
    <property type="protein sequence ID" value="CAE07251.1"/>
    <property type="molecule type" value="Genomic_DNA"/>
</dbReference>
<proteinExistence type="predicted"/>
<dbReference type="eggNOG" id="ENOG5032ICD">
    <property type="taxonomic scope" value="Bacteria"/>
</dbReference>
<dbReference type="Proteomes" id="UP000001422">
    <property type="component" value="Chromosome"/>
</dbReference>
<sequence length="156" mass="16802">MGDGSFAHVGELRPSALGIELGSNRLLSAVDSADRCRSPGSNDCPEGLLGAFHEGRQALLMCGNNLPDDPASIWVVLAHESAHVMQFCKGGPLMPAAVLGAGMDQAPRTDSQAFRELKLYNSSQHHVEAEARLVQALPPDQVRHLFEKHCAERLKP</sequence>
<dbReference type="KEGG" id="syw:SYNW0736"/>
<reference evidence="1 2" key="1">
    <citation type="journal article" date="2003" name="Nature">
        <title>The genome of a motile marine Synechococcus.</title>
        <authorList>
            <person name="Palenik B."/>
            <person name="Brahamsha B."/>
            <person name="Larimer F."/>
            <person name="Land M."/>
            <person name="Hauser L."/>
            <person name="Chain P."/>
            <person name="Lamerdin J."/>
            <person name="Regala W."/>
            <person name="Allen E.A."/>
            <person name="McCarren J."/>
            <person name="Paulsen I."/>
            <person name="Dufresne A."/>
            <person name="Partensky F."/>
            <person name="Webb E."/>
            <person name="Waterbury J."/>
        </authorList>
    </citation>
    <scope>NUCLEOTIDE SEQUENCE [LARGE SCALE GENOMIC DNA]</scope>
    <source>
        <strain evidence="1 2">WH8102</strain>
    </source>
</reference>
<dbReference type="AlphaFoldDB" id="Q7U886"/>
<organism evidence="1 2">
    <name type="scientific">Parasynechococcus marenigrum (strain WH8102)</name>
    <dbReference type="NCBI Taxonomy" id="84588"/>
    <lineage>
        <taxon>Bacteria</taxon>
        <taxon>Bacillati</taxon>
        <taxon>Cyanobacteriota</taxon>
        <taxon>Cyanophyceae</taxon>
        <taxon>Synechococcales</taxon>
        <taxon>Prochlorococcaceae</taxon>
        <taxon>Parasynechococcus</taxon>
        <taxon>Parasynechococcus marenigrum</taxon>
    </lineage>
</organism>
<name>Q7U886_PARMW</name>
<dbReference type="HOGENOM" id="CLU_1685701_0_0_3"/>